<keyword evidence="2" id="KW-1133">Transmembrane helix</keyword>
<feature type="transmembrane region" description="Helical" evidence="2">
    <location>
        <begin position="382"/>
        <end position="402"/>
    </location>
</feature>
<feature type="transmembrane region" description="Helical" evidence="2">
    <location>
        <begin position="158"/>
        <end position="179"/>
    </location>
</feature>
<accession>A0A6A6E3E9</accession>
<name>A0A6A6E3E9_9PEZI</name>
<feature type="region of interest" description="Disordered" evidence="1">
    <location>
        <begin position="1"/>
        <end position="21"/>
    </location>
</feature>
<proteinExistence type="predicted"/>
<evidence type="ECO:0000313" key="3">
    <source>
        <dbReference type="EMBL" id="KAF2185272.1"/>
    </source>
</evidence>
<keyword evidence="2" id="KW-0472">Membrane</keyword>
<organism evidence="3 4">
    <name type="scientific">Zopfia rhizophila CBS 207.26</name>
    <dbReference type="NCBI Taxonomy" id="1314779"/>
    <lineage>
        <taxon>Eukaryota</taxon>
        <taxon>Fungi</taxon>
        <taxon>Dikarya</taxon>
        <taxon>Ascomycota</taxon>
        <taxon>Pezizomycotina</taxon>
        <taxon>Dothideomycetes</taxon>
        <taxon>Dothideomycetes incertae sedis</taxon>
        <taxon>Zopfiaceae</taxon>
        <taxon>Zopfia</taxon>
    </lineage>
</organism>
<dbReference type="PANTHER" id="PTHR35043:SF8">
    <property type="entry name" value="DUF4220 DOMAIN-CONTAINING PROTEIN"/>
    <property type="match status" value="1"/>
</dbReference>
<evidence type="ECO:0000313" key="4">
    <source>
        <dbReference type="Proteomes" id="UP000800200"/>
    </source>
</evidence>
<dbReference type="PANTHER" id="PTHR35043">
    <property type="entry name" value="TRANSCRIPTION FACTOR DOMAIN-CONTAINING PROTEIN"/>
    <property type="match status" value="1"/>
</dbReference>
<feature type="transmembrane region" description="Helical" evidence="2">
    <location>
        <begin position="310"/>
        <end position="333"/>
    </location>
</feature>
<dbReference type="Proteomes" id="UP000800200">
    <property type="component" value="Unassembled WGS sequence"/>
</dbReference>
<evidence type="ECO:0000256" key="2">
    <source>
        <dbReference type="SAM" id="Phobius"/>
    </source>
</evidence>
<protein>
    <submittedName>
        <fullName evidence="3">Uncharacterized protein</fullName>
    </submittedName>
</protein>
<keyword evidence="4" id="KW-1185">Reference proteome</keyword>
<feature type="transmembrane region" description="Helical" evidence="2">
    <location>
        <begin position="24"/>
        <end position="42"/>
    </location>
</feature>
<gene>
    <name evidence="3" type="ORF">K469DRAFT_739013</name>
</gene>
<dbReference type="AlphaFoldDB" id="A0A6A6E3E9"/>
<keyword evidence="2" id="KW-0812">Transmembrane</keyword>
<evidence type="ECO:0000256" key="1">
    <source>
        <dbReference type="SAM" id="MobiDB-lite"/>
    </source>
</evidence>
<sequence length="428" mass="48557">MPSTATHSGQHHWWTSSPSGRGTASILSSCLITILLCCWNAVCPNVPALSDSKWNQFHDKVTLAMIALLGPEFLLGVAAGQYSSAKRSAKAFQKAKIKDWSLTHAFYADMGGHIDWPCVEKRDIDDKNKADGLARLIRSRFITIIQAVWFFANTVARAFQGLAITTLELTALSFIVIMFGTSICWMHKPADVTVPTILQSRVTLEHIHLDASLSNYQWFHTPLDFAGREECQLSKLWAYYTHILRILHLPVYSRPITVKPRDRIPSDTWLQTDLPREFLSAPFILGFCITLISAWNFYFPTPIERLLWRIATGFFMAGGVISGGWLMLTEHLVRKHRMKKKTSSSDTVLPSVEQDKRSRSVAEKLRNISTPLDPELKVHLSILIPMTIGCAIYCILRLYIWVEDIIGLRDLPPSAFKTVEWTKYIPHF</sequence>
<feature type="transmembrane region" description="Helical" evidence="2">
    <location>
        <begin position="62"/>
        <end position="80"/>
    </location>
</feature>
<feature type="transmembrane region" description="Helical" evidence="2">
    <location>
        <begin position="278"/>
        <end position="298"/>
    </location>
</feature>
<reference evidence="3" key="1">
    <citation type="journal article" date="2020" name="Stud. Mycol.">
        <title>101 Dothideomycetes genomes: a test case for predicting lifestyles and emergence of pathogens.</title>
        <authorList>
            <person name="Haridas S."/>
            <person name="Albert R."/>
            <person name="Binder M."/>
            <person name="Bloem J."/>
            <person name="Labutti K."/>
            <person name="Salamov A."/>
            <person name="Andreopoulos B."/>
            <person name="Baker S."/>
            <person name="Barry K."/>
            <person name="Bills G."/>
            <person name="Bluhm B."/>
            <person name="Cannon C."/>
            <person name="Castanera R."/>
            <person name="Culley D."/>
            <person name="Daum C."/>
            <person name="Ezra D."/>
            <person name="Gonzalez J."/>
            <person name="Henrissat B."/>
            <person name="Kuo A."/>
            <person name="Liang C."/>
            <person name="Lipzen A."/>
            <person name="Lutzoni F."/>
            <person name="Magnuson J."/>
            <person name="Mondo S."/>
            <person name="Nolan M."/>
            <person name="Ohm R."/>
            <person name="Pangilinan J."/>
            <person name="Park H.-J."/>
            <person name="Ramirez L."/>
            <person name="Alfaro M."/>
            <person name="Sun H."/>
            <person name="Tritt A."/>
            <person name="Yoshinaga Y."/>
            <person name="Zwiers L.-H."/>
            <person name="Turgeon B."/>
            <person name="Goodwin S."/>
            <person name="Spatafora J."/>
            <person name="Crous P."/>
            <person name="Grigoriev I."/>
        </authorList>
    </citation>
    <scope>NUCLEOTIDE SEQUENCE</scope>
    <source>
        <strain evidence="3">CBS 207.26</strain>
    </source>
</reference>
<dbReference type="OrthoDB" id="9451547at2759"/>
<dbReference type="EMBL" id="ML994634">
    <property type="protein sequence ID" value="KAF2185272.1"/>
    <property type="molecule type" value="Genomic_DNA"/>
</dbReference>